<dbReference type="Gene3D" id="3.40.50.300">
    <property type="entry name" value="P-loop containing nucleotide triphosphate hydrolases"/>
    <property type="match status" value="1"/>
</dbReference>
<dbReference type="InterPro" id="IPR015894">
    <property type="entry name" value="Guanylate-bd_N"/>
</dbReference>
<organism evidence="5 6">
    <name type="scientific">Operophtera brumata</name>
    <name type="common">Winter moth</name>
    <name type="synonym">Phalaena brumata</name>
    <dbReference type="NCBI Taxonomy" id="104452"/>
    <lineage>
        <taxon>Eukaryota</taxon>
        <taxon>Metazoa</taxon>
        <taxon>Ecdysozoa</taxon>
        <taxon>Arthropoda</taxon>
        <taxon>Hexapoda</taxon>
        <taxon>Insecta</taxon>
        <taxon>Pterygota</taxon>
        <taxon>Neoptera</taxon>
        <taxon>Endopterygota</taxon>
        <taxon>Lepidoptera</taxon>
        <taxon>Glossata</taxon>
        <taxon>Ditrysia</taxon>
        <taxon>Geometroidea</taxon>
        <taxon>Geometridae</taxon>
        <taxon>Larentiinae</taxon>
        <taxon>Operophtera</taxon>
    </lineage>
</organism>
<feature type="domain" description="GB1/RHD3-type G" evidence="4">
    <location>
        <begin position="7"/>
        <end position="256"/>
    </location>
</feature>
<proteinExistence type="inferred from homology"/>
<dbReference type="GO" id="GO:0003924">
    <property type="term" value="F:GTPase activity"/>
    <property type="evidence" value="ECO:0007669"/>
    <property type="project" value="InterPro"/>
</dbReference>
<comment type="caution">
    <text evidence="5">The sequence shown here is derived from an EMBL/GenBank/DDBJ whole genome shotgun (WGS) entry which is preliminary data.</text>
</comment>
<dbReference type="EMBL" id="JTDY01002680">
    <property type="protein sequence ID" value="KOB70941.1"/>
    <property type="molecule type" value="Genomic_DNA"/>
</dbReference>
<dbReference type="CDD" id="cd01851">
    <property type="entry name" value="GBP"/>
    <property type="match status" value="1"/>
</dbReference>
<dbReference type="Proteomes" id="UP000037510">
    <property type="component" value="Unassembled WGS sequence"/>
</dbReference>
<dbReference type="PANTHER" id="PTHR10751">
    <property type="entry name" value="GUANYLATE BINDING PROTEIN"/>
    <property type="match status" value="1"/>
</dbReference>
<keyword evidence="1" id="KW-0547">Nucleotide-binding</keyword>
<evidence type="ECO:0000256" key="3">
    <source>
        <dbReference type="PROSITE-ProRule" id="PRU01052"/>
    </source>
</evidence>
<name>A0A0L7L6K3_OPEBR</name>
<evidence type="ECO:0000256" key="2">
    <source>
        <dbReference type="ARBA" id="ARBA00023134"/>
    </source>
</evidence>
<dbReference type="Pfam" id="PF02263">
    <property type="entry name" value="GBP"/>
    <property type="match status" value="1"/>
</dbReference>
<keyword evidence="2" id="KW-0342">GTP-binding</keyword>
<reference evidence="5 6" key="1">
    <citation type="journal article" date="2015" name="Genome Biol. Evol.">
        <title>The genome of winter moth (Operophtera brumata) provides a genomic perspective on sexual dimorphism and phenology.</title>
        <authorList>
            <person name="Derks M.F."/>
            <person name="Smit S."/>
            <person name="Salis L."/>
            <person name="Schijlen E."/>
            <person name="Bossers A."/>
            <person name="Mateman C."/>
            <person name="Pijl A.S."/>
            <person name="de Ridder D."/>
            <person name="Groenen M.A."/>
            <person name="Visser M.E."/>
            <person name="Megens H.J."/>
        </authorList>
    </citation>
    <scope>NUCLEOTIDE SEQUENCE [LARGE SCALE GENOMIC DNA]</scope>
    <source>
        <strain evidence="5">WM2013NL</strain>
        <tissue evidence="5">Head and thorax</tissue>
    </source>
</reference>
<dbReference type="InterPro" id="IPR030386">
    <property type="entry name" value="G_GB1_RHD3_dom"/>
</dbReference>
<dbReference type="InterPro" id="IPR027417">
    <property type="entry name" value="P-loop_NTPase"/>
</dbReference>
<evidence type="ECO:0000259" key="4">
    <source>
        <dbReference type="PROSITE" id="PS51715"/>
    </source>
</evidence>
<comment type="similarity">
    <text evidence="3">Belongs to the TRAFAC class dynamin-like GTPase superfamily. GB1/RHD3 GTPase family.</text>
</comment>
<keyword evidence="6" id="KW-1185">Reference proteome</keyword>
<dbReference type="PROSITE" id="PS51715">
    <property type="entry name" value="G_GB1_RHD3"/>
    <property type="match status" value="1"/>
</dbReference>
<protein>
    <submittedName>
        <fullName evidence="5">Atlastin</fullName>
    </submittedName>
</protein>
<evidence type="ECO:0000256" key="1">
    <source>
        <dbReference type="ARBA" id="ARBA00022741"/>
    </source>
</evidence>
<dbReference type="SUPFAM" id="SSF52540">
    <property type="entry name" value="P-loop containing nucleoside triphosphate hydrolases"/>
    <property type="match status" value="1"/>
</dbReference>
<sequence length="352" mass="39484">MQDEVKDLPVVVVSLAGAYRGGKSFMLNFFLRYLTSPVSAREDGTWLGGDSEPLEGFSWRGGSKRNTTGILLWSEPILTSLPSGEKVAVLLMDTQGTFDSKSTVRDCSTIFALSTLVSSVQIYNLPGGNIQEDDLQHLQLFTEYGKLINEQDGAKAFQVLEFLVRDWANDFEYAYGNAGGQLYLDEMLKIVPNQAKELSDLRRHIRASFETVSCFLMPHPGLKVRRPDFKGSLKELEPDFVDNLKDLASSIFGAKKLKVKTINGQPMKARDLFTYFNTYMDIFNSNKIPTPTSIMKVSIQHSTTERAPGVYWKLTTSWREKGVIIGKKRLTNLRFADDIVLFSATASDLKQC</sequence>
<evidence type="ECO:0000313" key="5">
    <source>
        <dbReference type="EMBL" id="KOB70941.1"/>
    </source>
</evidence>
<evidence type="ECO:0000313" key="6">
    <source>
        <dbReference type="Proteomes" id="UP000037510"/>
    </source>
</evidence>
<gene>
    <name evidence="5" type="ORF">OBRU01_04048</name>
</gene>
<accession>A0A0L7L6K3</accession>
<dbReference type="GO" id="GO:0005525">
    <property type="term" value="F:GTP binding"/>
    <property type="evidence" value="ECO:0007669"/>
    <property type="project" value="UniProtKB-KW"/>
</dbReference>
<dbReference type="AlphaFoldDB" id="A0A0L7L6K3"/>